<organism evidence="1">
    <name type="scientific">bioreactor metagenome</name>
    <dbReference type="NCBI Taxonomy" id="1076179"/>
    <lineage>
        <taxon>unclassified sequences</taxon>
        <taxon>metagenomes</taxon>
        <taxon>ecological metagenomes</taxon>
    </lineage>
</organism>
<dbReference type="AlphaFoldDB" id="A0A645GIC6"/>
<reference evidence="1" key="1">
    <citation type="submission" date="2019-08" db="EMBL/GenBank/DDBJ databases">
        <authorList>
            <person name="Kucharzyk K."/>
            <person name="Murdoch R.W."/>
            <person name="Higgins S."/>
            <person name="Loffler F."/>
        </authorList>
    </citation>
    <scope>NUCLEOTIDE SEQUENCE</scope>
</reference>
<comment type="caution">
    <text evidence="1">The sequence shown here is derived from an EMBL/GenBank/DDBJ whole genome shotgun (WGS) entry which is preliminary data.</text>
</comment>
<proteinExistence type="predicted"/>
<sequence>MQLPGKRLRIAVAIDAGRPLARGHGAHLRAGAADHHTRLADEALGAIHIVVGYARQLDGQARRECGGAVAVFIRAVGERTQLNACINAVA</sequence>
<dbReference type="EMBL" id="VSSQ01075978">
    <property type="protein sequence ID" value="MPN26445.1"/>
    <property type="molecule type" value="Genomic_DNA"/>
</dbReference>
<evidence type="ECO:0000313" key="1">
    <source>
        <dbReference type="EMBL" id="MPN26445.1"/>
    </source>
</evidence>
<protein>
    <submittedName>
        <fullName evidence="1">Uncharacterized protein</fullName>
    </submittedName>
</protein>
<accession>A0A645GIC6</accession>
<name>A0A645GIC6_9ZZZZ</name>
<gene>
    <name evidence="1" type="ORF">SDC9_173870</name>
</gene>